<dbReference type="Gene3D" id="2.160.20.10">
    <property type="entry name" value="Single-stranded right-handed beta-helix, Pectin lyase-like"/>
    <property type="match status" value="1"/>
</dbReference>
<keyword evidence="14" id="KW-1185">Reference proteome</keyword>
<protein>
    <recommendedName>
        <fullName evidence="10">pectin lyase</fullName>
        <ecNumber evidence="10">4.2.2.10</ecNumber>
    </recommendedName>
</protein>
<dbReference type="GO" id="GO:0005576">
    <property type="term" value="C:extracellular region"/>
    <property type="evidence" value="ECO:0007669"/>
    <property type="project" value="UniProtKB-SubCell"/>
</dbReference>
<feature type="region of interest" description="Disordered" evidence="11">
    <location>
        <begin position="404"/>
        <end position="439"/>
    </location>
</feature>
<dbReference type="Proteomes" id="UP000660729">
    <property type="component" value="Unassembled WGS sequence"/>
</dbReference>
<accession>A0A8H6VI40</accession>
<comment type="function">
    <text evidence="9">Pectinolytic enzymes consist of four classes of enzymes: pectin lyase, polygalacturonase, pectin methylesterase and rhamnogalacturonase. Among pectinolytic enzymes, pectin lyase is the most important in depolymerization of pectin, since it cleaves internal glycosidic bonds of highly methylated pectins.</text>
</comment>
<evidence type="ECO:0000313" key="13">
    <source>
        <dbReference type="EMBL" id="KAF7188879.1"/>
    </source>
</evidence>
<dbReference type="SMART" id="SM00656">
    <property type="entry name" value="Amb_all"/>
    <property type="match status" value="1"/>
</dbReference>
<feature type="non-terminal residue" evidence="13">
    <location>
        <position position="1"/>
    </location>
</feature>
<dbReference type="FunFam" id="2.160.20.10:FF:000003">
    <property type="entry name" value="Pectin lyase F"/>
    <property type="match status" value="1"/>
</dbReference>
<comment type="catalytic activity">
    <reaction evidence="8">
        <text>Eliminative cleavage of (1-&gt;4)-alpha-D-galacturonan methyl ester to give oligosaccharides with 4-deoxy-6-O-methyl-alpha-D-galact-4-enuronosyl groups at their non-reducing ends.</text>
        <dbReference type="EC" id="4.2.2.10"/>
    </reaction>
</comment>
<comment type="caution">
    <text evidence="13">The sequence shown here is derived from an EMBL/GenBank/DDBJ whole genome shotgun (WGS) entry which is preliminary data.</text>
</comment>
<evidence type="ECO:0000256" key="3">
    <source>
        <dbReference type="ARBA" id="ARBA00022525"/>
    </source>
</evidence>
<keyword evidence="7 13" id="KW-0456">Lyase</keyword>
<name>A0A8H6VI40_9PEZI</name>
<evidence type="ECO:0000256" key="4">
    <source>
        <dbReference type="ARBA" id="ARBA00022729"/>
    </source>
</evidence>
<evidence type="ECO:0000259" key="12">
    <source>
        <dbReference type="SMART" id="SM00656"/>
    </source>
</evidence>
<evidence type="ECO:0000256" key="1">
    <source>
        <dbReference type="ARBA" id="ARBA00004613"/>
    </source>
</evidence>
<organism evidence="13 14">
    <name type="scientific">Pseudocercospora fuligena</name>
    <dbReference type="NCBI Taxonomy" id="685502"/>
    <lineage>
        <taxon>Eukaryota</taxon>
        <taxon>Fungi</taxon>
        <taxon>Dikarya</taxon>
        <taxon>Ascomycota</taxon>
        <taxon>Pezizomycotina</taxon>
        <taxon>Dothideomycetes</taxon>
        <taxon>Dothideomycetidae</taxon>
        <taxon>Mycosphaerellales</taxon>
        <taxon>Mycosphaerellaceae</taxon>
        <taxon>Pseudocercospora</taxon>
    </lineage>
</organism>
<evidence type="ECO:0000256" key="6">
    <source>
        <dbReference type="ARBA" id="ARBA00023180"/>
    </source>
</evidence>
<keyword evidence="5" id="KW-1015">Disulfide bond</keyword>
<keyword evidence="6" id="KW-0325">Glycoprotein</keyword>
<feature type="domain" description="Pectate lyase" evidence="12">
    <location>
        <begin position="139"/>
        <end position="345"/>
    </location>
</feature>
<evidence type="ECO:0000256" key="2">
    <source>
        <dbReference type="ARBA" id="ARBA00010980"/>
    </source>
</evidence>
<comment type="subcellular location">
    <subcellularLocation>
        <location evidence="1">Secreted</location>
    </subcellularLocation>
</comment>
<dbReference type="GO" id="GO:0000272">
    <property type="term" value="P:polysaccharide catabolic process"/>
    <property type="evidence" value="ECO:0007669"/>
    <property type="project" value="UniProtKB-KW"/>
</dbReference>
<keyword evidence="4" id="KW-0732">Signal</keyword>
<feature type="compositionally biased region" description="Low complexity" evidence="11">
    <location>
        <begin position="411"/>
        <end position="429"/>
    </location>
</feature>
<dbReference type="InterPro" id="IPR045032">
    <property type="entry name" value="PEL"/>
</dbReference>
<evidence type="ECO:0000313" key="14">
    <source>
        <dbReference type="Proteomes" id="UP000660729"/>
    </source>
</evidence>
<evidence type="ECO:0000256" key="8">
    <source>
        <dbReference type="ARBA" id="ARBA00036818"/>
    </source>
</evidence>
<dbReference type="InterPro" id="IPR002022">
    <property type="entry name" value="Pec_lyase"/>
</dbReference>
<reference evidence="13" key="1">
    <citation type="submission" date="2020-04" db="EMBL/GenBank/DDBJ databases">
        <title>Draft genome resource of the tomato pathogen Pseudocercospora fuligena.</title>
        <authorList>
            <person name="Zaccaron A."/>
        </authorList>
    </citation>
    <scope>NUCLEOTIDE SEQUENCE</scope>
    <source>
        <strain evidence="13">PF001</strain>
    </source>
</reference>
<keyword evidence="3" id="KW-0964">Secreted</keyword>
<dbReference type="PANTHER" id="PTHR31683">
    <property type="entry name" value="PECTATE LYASE 18-RELATED"/>
    <property type="match status" value="1"/>
</dbReference>
<evidence type="ECO:0000256" key="10">
    <source>
        <dbReference type="ARBA" id="ARBA00039082"/>
    </source>
</evidence>
<dbReference type="EC" id="4.2.2.10" evidence="10"/>
<dbReference type="OrthoDB" id="1637350at2759"/>
<feature type="compositionally biased region" description="Basic residues" evidence="11">
    <location>
        <begin position="430"/>
        <end position="439"/>
    </location>
</feature>
<feature type="region of interest" description="Disordered" evidence="11">
    <location>
        <begin position="1"/>
        <end position="34"/>
    </location>
</feature>
<dbReference type="PANTHER" id="PTHR31683:SF67">
    <property type="entry name" value="PECTIN LYASE F-RELATED"/>
    <property type="match status" value="1"/>
</dbReference>
<feature type="compositionally biased region" description="Polar residues" evidence="11">
    <location>
        <begin position="1"/>
        <end position="10"/>
    </location>
</feature>
<evidence type="ECO:0000256" key="7">
    <source>
        <dbReference type="ARBA" id="ARBA00023239"/>
    </source>
</evidence>
<evidence type="ECO:0000256" key="11">
    <source>
        <dbReference type="SAM" id="MobiDB-lite"/>
    </source>
</evidence>
<dbReference type="AlphaFoldDB" id="A0A8H6VI40"/>
<dbReference type="GO" id="GO:0030570">
    <property type="term" value="F:pectate lyase activity"/>
    <property type="evidence" value="ECO:0007669"/>
    <property type="project" value="InterPro"/>
</dbReference>
<dbReference type="InterPro" id="IPR011050">
    <property type="entry name" value="Pectin_lyase_fold/virulence"/>
</dbReference>
<evidence type="ECO:0000256" key="5">
    <source>
        <dbReference type="ARBA" id="ARBA00023157"/>
    </source>
</evidence>
<evidence type="ECO:0000256" key="9">
    <source>
        <dbReference type="ARBA" id="ARBA00037631"/>
    </source>
</evidence>
<dbReference type="EMBL" id="JABCIY010000204">
    <property type="protein sequence ID" value="KAF7188879.1"/>
    <property type="molecule type" value="Genomic_DNA"/>
</dbReference>
<sequence length="439" mass="45809">PGSWQSQPSGKPQYIGASIDCTYNGSENPTDGKQHDTPFLSVTLFATLSRSLIALALAAVPAFSQSVSGSPEGFASGTTGGAAGETVTPTSIDELTEYLTAEEPYTIVLTKTFDYTGSEGTTTETGCAPWGTAAGCQQAINANDWCGDYQSGAGAVEVTYDVAGASAIKVASDKTIIGSGSAGIIKGKGLSFQSGVSNIILQNVEITDLNPQYVWGGDAITLNGCSNVWIDHVKVSLVGRQMIVAGYETNTAITISNSEFDGQTSWSASCDGNHYWNSFFIGENDQITFKGNYIHHTSGRAPKLGGGTLFHAVNNYWSDNSGHAFEGEDAYLLLEGSTFDNVSAPEQDWTGSAYVPTSEDSACSSGLGRSCAATTFVDSGEFEGSDSSVLSQFGDLEIAEADVDASGVPESAGVGKLSSSSKSNSTSTRSVRRAHWLGR</sequence>
<gene>
    <name evidence="13" type="ORF">HII31_09802</name>
</gene>
<dbReference type="GO" id="GO:0047490">
    <property type="term" value="F:pectin lyase activity"/>
    <property type="evidence" value="ECO:0007669"/>
    <property type="project" value="UniProtKB-EC"/>
</dbReference>
<proteinExistence type="inferred from homology"/>
<dbReference type="SUPFAM" id="SSF51126">
    <property type="entry name" value="Pectin lyase-like"/>
    <property type="match status" value="1"/>
</dbReference>
<comment type="similarity">
    <text evidence="2">Belongs to the polysaccharide lyase 1 family.</text>
</comment>
<dbReference type="InterPro" id="IPR012334">
    <property type="entry name" value="Pectin_lyas_fold"/>
</dbReference>